<protein>
    <submittedName>
        <fullName evidence="8">Putative transcriptional regulator</fullName>
    </submittedName>
</protein>
<feature type="binding site" evidence="7">
    <location>
        <position position="108"/>
    </location>
    <ligand>
        <name>Zn(2+)</name>
        <dbReference type="ChEBI" id="CHEBI:29105"/>
    </ligand>
</feature>
<evidence type="ECO:0000256" key="7">
    <source>
        <dbReference type="PIRSR" id="PIRSR602481-1"/>
    </source>
</evidence>
<dbReference type="InterPro" id="IPR036390">
    <property type="entry name" value="WH_DNA-bd_sf"/>
</dbReference>
<keyword evidence="9" id="KW-1185">Reference proteome</keyword>
<dbReference type="GO" id="GO:0008270">
    <property type="term" value="F:zinc ion binding"/>
    <property type="evidence" value="ECO:0007669"/>
    <property type="project" value="TreeGrafter"/>
</dbReference>
<dbReference type="Proteomes" id="UP000008495">
    <property type="component" value="Unassembled WGS sequence"/>
</dbReference>
<keyword evidence="7" id="KW-0479">Metal-binding</keyword>
<dbReference type="RefSeq" id="WP_006502567.1">
    <property type="nucleotide sequence ID" value="NZ_BAGZ01000008.1"/>
</dbReference>
<evidence type="ECO:0000256" key="4">
    <source>
        <dbReference type="ARBA" id="ARBA00023015"/>
    </source>
</evidence>
<comment type="similarity">
    <text evidence="1">Belongs to the Fur family.</text>
</comment>
<comment type="cofactor">
    <cofactor evidence="7">
        <name>Zn(2+)</name>
        <dbReference type="ChEBI" id="CHEBI:29105"/>
    </cofactor>
    <text evidence="7">Binds 1 zinc ion per subunit.</text>
</comment>
<dbReference type="GO" id="GO:0003700">
    <property type="term" value="F:DNA-binding transcription factor activity"/>
    <property type="evidence" value="ECO:0007669"/>
    <property type="project" value="InterPro"/>
</dbReference>
<keyword evidence="3 7" id="KW-0862">Zinc</keyword>
<dbReference type="PANTHER" id="PTHR33202">
    <property type="entry name" value="ZINC UPTAKE REGULATION PROTEIN"/>
    <property type="match status" value="1"/>
</dbReference>
<dbReference type="PANTHER" id="PTHR33202:SF7">
    <property type="entry name" value="FERRIC UPTAKE REGULATION PROTEIN"/>
    <property type="match status" value="1"/>
</dbReference>
<feature type="binding site" evidence="7">
    <location>
        <position position="148"/>
    </location>
    <ligand>
        <name>Zn(2+)</name>
        <dbReference type="ChEBI" id="CHEBI:29105"/>
    </ligand>
</feature>
<dbReference type="Gene3D" id="3.30.1490.190">
    <property type="match status" value="1"/>
</dbReference>
<evidence type="ECO:0000256" key="2">
    <source>
        <dbReference type="ARBA" id="ARBA00022491"/>
    </source>
</evidence>
<dbReference type="GO" id="GO:1900376">
    <property type="term" value="P:regulation of secondary metabolite biosynthetic process"/>
    <property type="evidence" value="ECO:0007669"/>
    <property type="project" value="TreeGrafter"/>
</dbReference>
<dbReference type="InterPro" id="IPR002481">
    <property type="entry name" value="FUR"/>
</dbReference>
<dbReference type="Gene3D" id="1.10.10.10">
    <property type="entry name" value="Winged helix-like DNA-binding domain superfamily/Winged helix DNA-binding domain"/>
    <property type="match status" value="1"/>
</dbReference>
<keyword evidence="4" id="KW-0805">Transcription regulation</keyword>
<dbReference type="GO" id="GO:0045892">
    <property type="term" value="P:negative regulation of DNA-templated transcription"/>
    <property type="evidence" value="ECO:0007669"/>
    <property type="project" value="TreeGrafter"/>
</dbReference>
<dbReference type="OrthoDB" id="8659436at2"/>
<reference evidence="8 9" key="1">
    <citation type="submission" date="2012-08" db="EMBL/GenBank/DDBJ databases">
        <title>Whole genome shotgun sequence of Austwickia chelonae NBRC 105200.</title>
        <authorList>
            <person name="Yoshida I."/>
            <person name="Hosoyama A."/>
            <person name="Tsuchikane K."/>
            <person name="Katsumata H."/>
            <person name="Ando Y."/>
            <person name="Ohji S."/>
            <person name="Hamada M."/>
            <person name="Tamura T."/>
            <person name="Yamazoe A."/>
            <person name="Yamazaki S."/>
            <person name="Fujita N."/>
        </authorList>
    </citation>
    <scope>NUCLEOTIDE SEQUENCE [LARGE SCALE GENOMIC DNA]</scope>
    <source>
        <strain evidence="8 9">NBRC 105200</strain>
    </source>
</reference>
<dbReference type="SUPFAM" id="SSF46785">
    <property type="entry name" value="Winged helix' DNA-binding domain"/>
    <property type="match status" value="1"/>
</dbReference>
<dbReference type="Pfam" id="PF01475">
    <property type="entry name" value="FUR"/>
    <property type="match status" value="1"/>
</dbReference>
<evidence type="ECO:0000313" key="8">
    <source>
        <dbReference type="EMBL" id="GAB77815.1"/>
    </source>
</evidence>
<dbReference type="eggNOG" id="COG0735">
    <property type="taxonomic scope" value="Bacteria"/>
</dbReference>
<dbReference type="GO" id="GO:0000976">
    <property type="term" value="F:transcription cis-regulatory region binding"/>
    <property type="evidence" value="ECO:0007669"/>
    <property type="project" value="TreeGrafter"/>
</dbReference>
<comment type="caution">
    <text evidence="8">The sequence shown here is derived from an EMBL/GenBank/DDBJ whole genome shotgun (WGS) entry which is preliminary data.</text>
</comment>
<name>K6VR17_9MICO</name>
<sequence>MLDDPVPGTRGLPVEEVAEVLRSRGLRMTSQRERVLRAVARLVHGTPEEVSAMVNADGGSLMPPSTVYRNLDTLERIGAVSRTQLGKRAPSYHLASHGDHVHVVCSCCREVGEAPVDGARAFAAAVEEASGFVVDLRHMAVQGWCAECAPEVGHRSTWGVRSEER</sequence>
<keyword evidence="5" id="KW-0238">DNA-binding</keyword>
<evidence type="ECO:0000313" key="9">
    <source>
        <dbReference type="Proteomes" id="UP000008495"/>
    </source>
</evidence>
<evidence type="ECO:0000256" key="3">
    <source>
        <dbReference type="ARBA" id="ARBA00022833"/>
    </source>
</evidence>
<feature type="binding site" evidence="7">
    <location>
        <position position="145"/>
    </location>
    <ligand>
        <name>Zn(2+)</name>
        <dbReference type="ChEBI" id="CHEBI:29105"/>
    </ligand>
</feature>
<organism evidence="8 9">
    <name type="scientific">Austwickia chelonae NBRC 105200</name>
    <dbReference type="NCBI Taxonomy" id="1184607"/>
    <lineage>
        <taxon>Bacteria</taxon>
        <taxon>Bacillati</taxon>
        <taxon>Actinomycetota</taxon>
        <taxon>Actinomycetes</taxon>
        <taxon>Micrococcales</taxon>
        <taxon>Dermatophilaceae</taxon>
        <taxon>Austwickia</taxon>
    </lineage>
</organism>
<dbReference type="EMBL" id="BAGZ01000008">
    <property type="protein sequence ID" value="GAB77815.1"/>
    <property type="molecule type" value="Genomic_DNA"/>
</dbReference>
<dbReference type="InterPro" id="IPR036388">
    <property type="entry name" value="WH-like_DNA-bd_sf"/>
</dbReference>
<feature type="binding site" evidence="7">
    <location>
        <position position="105"/>
    </location>
    <ligand>
        <name>Zn(2+)</name>
        <dbReference type="ChEBI" id="CHEBI:29105"/>
    </ligand>
</feature>
<dbReference type="AlphaFoldDB" id="K6VR17"/>
<evidence type="ECO:0000256" key="5">
    <source>
        <dbReference type="ARBA" id="ARBA00023125"/>
    </source>
</evidence>
<dbReference type="InterPro" id="IPR043135">
    <property type="entry name" value="Fur_C"/>
</dbReference>
<accession>K6VR17</accession>
<keyword evidence="2" id="KW-0678">Repressor</keyword>
<dbReference type="STRING" id="100225.SAMN05421595_0324"/>
<evidence type="ECO:0000256" key="6">
    <source>
        <dbReference type="ARBA" id="ARBA00023163"/>
    </source>
</evidence>
<evidence type="ECO:0000256" key="1">
    <source>
        <dbReference type="ARBA" id="ARBA00007957"/>
    </source>
</evidence>
<gene>
    <name evidence="8" type="ORF">AUCHE_08_00570</name>
</gene>
<keyword evidence="6" id="KW-0804">Transcription</keyword>
<proteinExistence type="inferred from homology"/>